<dbReference type="eggNOG" id="COG0346">
    <property type="taxonomic scope" value="Bacteria"/>
</dbReference>
<accession>K6VPB8</accession>
<dbReference type="RefSeq" id="WP_006501967.1">
    <property type="nucleotide sequence ID" value="NZ_BAGZ01000005.1"/>
</dbReference>
<sequence length="125" mass="13802">MVAVGRLAQLVLECGDAPRLAAFWKEVLDTEEPYGEFMWLTVDWAPVGRLSFHQVDGYVPPEWPGRTGEIQSHFDLLVDNLVEATDRILTAGATALTEVLDPGPKAWRVFADPAGHPFCLVTVPE</sequence>
<protein>
    <recommendedName>
        <fullName evidence="1">VOC domain-containing protein</fullName>
    </recommendedName>
</protein>
<dbReference type="OrthoDB" id="1645442at2"/>
<dbReference type="PANTHER" id="PTHR35908">
    <property type="entry name" value="HYPOTHETICAL FUSION PROTEIN"/>
    <property type="match status" value="1"/>
</dbReference>
<comment type="caution">
    <text evidence="2">The sequence shown here is derived from an EMBL/GenBank/DDBJ whole genome shotgun (WGS) entry which is preliminary data.</text>
</comment>
<dbReference type="InterPro" id="IPR037523">
    <property type="entry name" value="VOC_core"/>
</dbReference>
<dbReference type="Pfam" id="PF18029">
    <property type="entry name" value="Glyoxalase_6"/>
    <property type="match status" value="1"/>
</dbReference>
<evidence type="ECO:0000313" key="3">
    <source>
        <dbReference type="Proteomes" id="UP000008495"/>
    </source>
</evidence>
<dbReference type="Gene3D" id="3.10.180.10">
    <property type="entry name" value="2,3-Dihydroxybiphenyl 1,2-Dioxygenase, domain 1"/>
    <property type="match status" value="1"/>
</dbReference>
<dbReference type="PANTHER" id="PTHR35908:SF1">
    <property type="entry name" value="CONSERVED PROTEIN"/>
    <property type="match status" value="1"/>
</dbReference>
<keyword evidence="3" id="KW-1185">Reference proteome</keyword>
<dbReference type="InterPro" id="IPR041581">
    <property type="entry name" value="Glyoxalase_6"/>
</dbReference>
<organism evidence="2 3">
    <name type="scientific">Austwickia chelonae NBRC 105200</name>
    <dbReference type="NCBI Taxonomy" id="1184607"/>
    <lineage>
        <taxon>Bacteria</taxon>
        <taxon>Bacillati</taxon>
        <taxon>Actinomycetota</taxon>
        <taxon>Actinomycetes</taxon>
        <taxon>Micrococcales</taxon>
        <taxon>Dermatophilaceae</taxon>
        <taxon>Austwickia</taxon>
    </lineage>
</organism>
<dbReference type="PROSITE" id="PS51819">
    <property type="entry name" value="VOC"/>
    <property type="match status" value="1"/>
</dbReference>
<feature type="domain" description="VOC" evidence="1">
    <location>
        <begin position="6"/>
        <end position="123"/>
    </location>
</feature>
<evidence type="ECO:0000313" key="2">
    <source>
        <dbReference type="EMBL" id="GAB77215.1"/>
    </source>
</evidence>
<dbReference type="SUPFAM" id="SSF54593">
    <property type="entry name" value="Glyoxalase/Bleomycin resistance protein/Dihydroxybiphenyl dioxygenase"/>
    <property type="match status" value="1"/>
</dbReference>
<dbReference type="InterPro" id="IPR029068">
    <property type="entry name" value="Glyas_Bleomycin-R_OHBP_Dase"/>
</dbReference>
<proteinExistence type="predicted"/>
<dbReference type="STRING" id="100225.SAMN05421595_1030"/>
<dbReference type="EMBL" id="BAGZ01000005">
    <property type="protein sequence ID" value="GAB77215.1"/>
    <property type="molecule type" value="Genomic_DNA"/>
</dbReference>
<gene>
    <name evidence="2" type="ORF">AUCHE_05_01200</name>
</gene>
<dbReference type="CDD" id="cd06587">
    <property type="entry name" value="VOC"/>
    <property type="match status" value="1"/>
</dbReference>
<dbReference type="Proteomes" id="UP000008495">
    <property type="component" value="Unassembled WGS sequence"/>
</dbReference>
<dbReference type="AlphaFoldDB" id="K6VPB8"/>
<evidence type="ECO:0000259" key="1">
    <source>
        <dbReference type="PROSITE" id="PS51819"/>
    </source>
</evidence>
<reference evidence="2 3" key="1">
    <citation type="submission" date="2012-08" db="EMBL/GenBank/DDBJ databases">
        <title>Whole genome shotgun sequence of Austwickia chelonae NBRC 105200.</title>
        <authorList>
            <person name="Yoshida I."/>
            <person name="Hosoyama A."/>
            <person name="Tsuchikane K."/>
            <person name="Katsumata H."/>
            <person name="Ando Y."/>
            <person name="Ohji S."/>
            <person name="Hamada M."/>
            <person name="Tamura T."/>
            <person name="Yamazoe A."/>
            <person name="Yamazaki S."/>
            <person name="Fujita N."/>
        </authorList>
    </citation>
    <scope>NUCLEOTIDE SEQUENCE [LARGE SCALE GENOMIC DNA]</scope>
    <source>
        <strain evidence="2 3">NBRC 105200</strain>
    </source>
</reference>
<name>K6VPB8_9MICO</name>